<feature type="region of interest" description="Disordered" evidence="1">
    <location>
        <begin position="1"/>
        <end position="82"/>
    </location>
</feature>
<evidence type="ECO:0000256" key="1">
    <source>
        <dbReference type="SAM" id="MobiDB-lite"/>
    </source>
</evidence>
<evidence type="ECO:0000313" key="3">
    <source>
        <dbReference type="Proteomes" id="UP000326041"/>
    </source>
</evidence>
<reference evidence="2 3" key="1">
    <citation type="submission" date="2017-09" db="EMBL/GenBank/DDBJ databases">
        <authorList>
            <person name="Lee N."/>
            <person name="Cho B.-K."/>
        </authorList>
    </citation>
    <scope>NUCLEOTIDE SEQUENCE [LARGE SCALE GENOMIC DNA]</scope>
    <source>
        <strain evidence="2 3">ATCC 13879</strain>
    </source>
</reference>
<protein>
    <submittedName>
        <fullName evidence="2">Uncharacterized protein</fullName>
    </submittedName>
</protein>
<accession>A0ABX6ATJ4</accession>
<feature type="compositionally biased region" description="Low complexity" evidence="1">
    <location>
        <begin position="44"/>
        <end position="57"/>
    </location>
</feature>
<sequence>MHVYAVEEWADRDCAPPGGALVGVPAPSAVPDTQGGRGTHSEAGSRSARGRAPALPSRRSHHTSPGRVIAGTRPAVSEYYDS</sequence>
<gene>
    <name evidence="2" type="ORF">CP972_05125</name>
</gene>
<proteinExistence type="predicted"/>
<keyword evidence="3" id="KW-1185">Reference proteome</keyword>
<evidence type="ECO:0000313" key="2">
    <source>
        <dbReference type="EMBL" id="QEV05146.1"/>
    </source>
</evidence>
<feature type="compositionally biased region" description="Low complexity" evidence="1">
    <location>
        <begin position="15"/>
        <end position="31"/>
    </location>
</feature>
<dbReference type="EMBL" id="CP023697">
    <property type="protein sequence ID" value="QEV05146.1"/>
    <property type="molecule type" value="Genomic_DNA"/>
</dbReference>
<name>A0ABX6ATJ4_9ACTN</name>
<dbReference type="Proteomes" id="UP000326041">
    <property type="component" value="Chromosome"/>
</dbReference>
<organism evidence="2 3">
    <name type="scientific">Streptomyces prasinus</name>
    <dbReference type="NCBI Taxonomy" id="67345"/>
    <lineage>
        <taxon>Bacteria</taxon>
        <taxon>Bacillati</taxon>
        <taxon>Actinomycetota</taxon>
        <taxon>Actinomycetes</taxon>
        <taxon>Kitasatosporales</taxon>
        <taxon>Streptomycetaceae</taxon>
        <taxon>Streptomyces</taxon>
    </lineage>
</organism>